<evidence type="ECO:0000313" key="7">
    <source>
        <dbReference type="Proteomes" id="UP000300879"/>
    </source>
</evidence>
<comment type="subcellular location">
    <subcellularLocation>
        <location evidence="1">Cell membrane</location>
        <topology evidence="1">Multi-pass membrane protein</topology>
    </subcellularLocation>
</comment>
<dbReference type="PANTHER" id="PTHR46494:SF2">
    <property type="entry name" value="MAGNESIUM TRANSPORT PROTEIN CORA"/>
    <property type="match status" value="1"/>
</dbReference>
<accession>A0A4P8XU05</accession>
<feature type="transmembrane region" description="Helical" evidence="5">
    <location>
        <begin position="263"/>
        <end position="282"/>
    </location>
</feature>
<dbReference type="GO" id="GO:0000287">
    <property type="term" value="F:magnesium ion binding"/>
    <property type="evidence" value="ECO:0007669"/>
    <property type="project" value="TreeGrafter"/>
</dbReference>
<dbReference type="GO" id="GO:0050897">
    <property type="term" value="F:cobalt ion binding"/>
    <property type="evidence" value="ECO:0007669"/>
    <property type="project" value="TreeGrafter"/>
</dbReference>
<name>A0A4P8XU05_9BACL</name>
<dbReference type="AlphaFoldDB" id="A0A4P8XU05"/>
<dbReference type="InterPro" id="IPR045863">
    <property type="entry name" value="CorA_TM1_TM2"/>
</dbReference>
<dbReference type="GO" id="GO:0005886">
    <property type="term" value="C:plasma membrane"/>
    <property type="evidence" value="ECO:0007669"/>
    <property type="project" value="UniProtKB-SubCell"/>
</dbReference>
<sequence>MKAIKEQDGQHVHELAQDWTWYDLKVSDWEDDLLEPLIKSYPSLKEWCKLAPTFKDRNYLSVRFPDGSEPVMMGSILYKTAEDLKQDEEDKPEEQKDKQLYFYLDNDVFITFNLDQHTRELMLKPDRIAMMKQCSRPIEGMFILARAILHYFHAGMDRFEAHLREVESIMRKRNARNLMDQILSLRFELLFWHNLFIPFQELIAATKEGYEDRVKDNRFYLQLLHRVERMEQLFMHYHREIETLISIDDAVSGFRGNEIMKTLTIFTVLLTPATVVGAIWGMNFDRLPMTKAGWGFTAVMVLTLVFTGLLYIWMWRKNWTGDLLNVKSRKKNL</sequence>
<dbReference type="InterPro" id="IPR002523">
    <property type="entry name" value="MgTranspt_CorA/ZnTranspt_ZntB"/>
</dbReference>
<evidence type="ECO:0000256" key="3">
    <source>
        <dbReference type="ARBA" id="ARBA00022989"/>
    </source>
</evidence>
<evidence type="ECO:0000256" key="2">
    <source>
        <dbReference type="ARBA" id="ARBA00022692"/>
    </source>
</evidence>
<evidence type="ECO:0000256" key="4">
    <source>
        <dbReference type="ARBA" id="ARBA00023136"/>
    </source>
</evidence>
<keyword evidence="2 5" id="KW-0812">Transmembrane</keyword>
<dbReference type="GO" id="GO:0015095">
    <property type="term" value="F:magnesium ion transmembrane transporter activity"/>
    <property type="evidence" value="ECO:0007669"/>
    <property type="project" value="TreeGrafter"/>
</dbReference>
<gene>
    <name evidence="6" type="ORF">E6C60_3539</name>
</gene>
<dbReference type="RefSeq" id="WP_138226988.1">
    <property type="nucleotide sequence ID" value="NZ_CP040396.1"/>
</dbReference>
<dbReference type="CDD" id="cd12821">
    <property type="entry name" value="EcCorA_ZntB-like"/>
    <property type="match status" value="1"/>
</dbReference>
<reference evidence="6 7" key="1">
    <citation type="submission" date="2019-05" db="EMBL/GenBank/DDBJ databases">
        <authorList>
            <person name="Chen C."/>
        </authorList>
    </citation>
    <scope>NUCLEOTIDE SEQUENCE [LARGE SCALE GENOMIC DNA]</scope>
    <source>
        <strain evidence="6 7">HB172198</strain>
    </source>
</reference>
<dbReference type="KEGG" id="palo:E6C60_3539"/>
<dbReference type="OrthoDB" id="9803416at2"/>
<evidence type="ECO:0000313" key="6">
    <source>
        <dbReference type="EMBL" id="QCT04249.1"/>
    </source>
</evidence>
<dbReference type="GO" id="GO:0015087">
    <property type="term" value="F:cobalt ion transmembrane transporter activity"/>
    <property type="evidence" value="ECO:0007669"/>
    <property type="project" value="TreeGrafter"/>
</dbReference>
<evidence type="ECO:0000256" key="1">
    <source>
        <dbReference type="ARBA" id="ARBA00004651"/>
    </source>
</evidence>
<dbReference type="Pfam" id="PF01544">
    <property type="entry name" value="CorA"/>
    <property type="match status" value="1"/>
</dbReference>
<keyword evidence="4 5" id="KW-0472">Membrane</keyword>
<protein>
    <submittedName>
        <fullName evidence="6">CorA-like protein</fullName>
    </submittedName>
</protein>
<keyword evidence="3 5" id="KW-1133">Transmembrane helix</keyword>
<dbReference type="SUPFAM" id="SSF144083">
    <property type="entry name" value="Magnesium transport protein CorA, transmembrane region"/>
    <property type="match status" value="1"/>
</dbReference>
<proteinExistence type="predicted"/>
<organism evidence="6 7">
    <name type="scientific">Paenibacillus algicola</name>
    <dbReference type="NCBI Taxonomy" id="2565926"/>
    <lineage>
        <taxon>Bacteria</taxon>
        <taxon>Bacillati</taxon>
        <taxon>Bacillota</taxon>
        <taxon>Bacilli</taxon>
        <taxon>Bacillales</taxon>
        <taxon>Paenibacillaceae</taxon>
        <taxon>Paenibacillus</taxon>
    </lineage>
</organism>
<evidence type="ECO:0000256" key="5">
    <source>
        <dbReference type="SAM" id="Phobius"/>
    </source>
</evidence>
<dbReference type="PANTHER" id="PTHR46494">
    <property type="entry name" value="CORA FAMILY METAL ION TRANSPORTER (EUROFUNG)"/>
    <property type="match status" value="1"/>
</dbReference>
<dbReference type="Gene3D" id="1.20.58.340">
    <property type="entry name" value="Magnesium transport protein CorA, transmembrane region"/>
    <property type="match status" value="2"/>
</dbReference>
<dbReference type="Proteomes" id="UP000300879">
    <property type="component" value="Chromosome"/>
</dbReference>
<feature type="transmembrane region" description="Helical" evidence="5">
    <location>
        <begin position="294"/>
        <end position="314"/>
    </location>
</feature>
<keyword evidence="7" id="KW-1185">Reference proteome</keyword>
<dbReference type="EMBL" id="CP040396">
    <property type="protein sequence ID" value="QCT04249.1"/>
    <property type="molecule type" value="Genomic_DNA"/>
</dbReference>